<dbReference type="EMBL" id="CP002085">
    <property type="protein sequence ID" value="ADK84977.1"/>
    <property type="molecule type" value="Genomic_DNA"/>
</dbReference>
<dbReference type="eggNOG" id="COG2801">
    <property type="taxonomic scope" value="Bacteria"/>
</dbReference>
<keyword evidence="4" id="KW-1185">Reference proteome</keyword>
<protein>
    <submittedName>
        <fullName evidence="3">Integrase catalytic region</fullName>
    </submittedName>
</protein>
<dbReference type="Pfam" id="PF00665">
    <property type="entry name" value="rve"/>
    <property type="match status" value="1"/>
</dbReference>
<gene>
    <name evidence="3" type="ordered locus">Deba_1609</name>
</gene>
<evidence type="ECO:0000313" key="3">
    <source>
        <dbReference type="EMBL" id="ADK84977.1"/>
    </source>
</evidence>
<dbReference type="PROSITE" id="PS51702">
    <property type="entry name" value="HTH_MU"/>
    <property type="match status" value="1"/>
</dbReference>
<dbReference type="SUPFAM" id="SSF46955">
    <property type="entry name" value="Putative DNA-binding domain"/>
    <property type="match status" value="1"/>
</dbReference>
<dbReference type="Gene3D" id="1.10.10.60">
    <property type="entry name" value="Homeodomain-like"/>
    <property type="match status" value="1"/>
</dbReference>
<dbReference type="PANTHER" id="PTHR35004">
    <property type="entry name" value="TRANSPOSASE RV3428C-RELATED"/>
    <property type="match status" value="1"/>
</dbReference>
<dbReference type="InterPro" id="IPR036388">
    <property type="entry name" value="WH-like_DNA-bd_sf"/>
</dbReference>
<name>E1QHD4_DESB2</name>
<dbReference type="InterPro" id="IPR015126">
    <property type="entry name" value="Mu_I-gamma"/>
</dbReference>
<dbReference type="KEGG" id="dbr:Deba_1609"/>
<organism evidence="3 4">
    <name type="scientific">Desulfarculus baarsii (strain ATCC 33931 / DSM 2075 / LMG 7858 / VKM B-1802 / 2st14)</name>
    <dbReference type="NCBI Taxonomy" id="644282"/>
    <lineage>
        <taxon>Bacteria</taxon>
        <taxon>Pseudomonadati</taxon>
        <taxon>Thermodesulfobacteriota</taxon>
        <taxon>Desulfarculia</taxon>
        <taxon>Desulfarculales</taxon>
        <taxon>Desulfarculaceae</taxon>
        <taxon>Desulfarculus</taxon>
    </lineage>
</organism>
<dbReference type="Proteomes" id="UP000009047">
    <property type="component" value="Chromosome"/>
</dbReference>
<feature type="domain" description="Integrase catalytic" evidence="1">
    <location>
        <begin position="260"/>
        <end position="460"/>
    </location>
</feature>
<sequence length="708" mass="78939">MSVLFTAQQLANVLTVSVMTISRRANNESWPFSKRPGRGGGKLFAAADLPADVRAAITAHEAQNAVATRPSPSAGQAIPARAHEIGLAKLELHGAWRVHRLSAQAKTTADAAFLAAYNSGQSHPAVFKILGRVTKHQLYRWDRALKEAGGDYRALCDHRGWAQAQGAQGRISPEAQEILTKIYLQPQRPSVALAFRAMCAVLAERGLPLPTESTTRRFIQRYSRENHDLVVLMREGEKALADKVGPYITRDAGQLAVGDVLVADGHRLNFDCIHPFTGKPARMCLILWLDWASRMPVGWEIMPEENTTAISAALFMAIKNLGQTPKVVYLDNGRAFRAKFFSSAVDDELPMQTRGLYQRLGIAVQYSRPYQARTKIVERFFGTFDAQCARLLPSYRGANVADKPAYLARNEKFHRARHNDAVPTIAQATEIIQTYFGWYGQQPHEGLDGRTPLEVFAAGRGPGVDMDALAWDFLWRKEVRPSRCRVRLANVEYESDALYGLNEPVLAMYAWADMSQIWLFNRRGQALGQARPVAALHPVARHLGGEIDLEKIQQANKRQAKLKKDTMRLAREAGVSDEALGVFPHVALAREMVPLGDAPPERPAPAPGPVELSAEERRQIEAAQRQFEARRRLAPAYARPEHATPLDRYGYLFDLKVFQHIDLVAEDQEFMAAYEASDEYKITGRRFAQLRRLAQVEAETASLAARRG</sequence>
<dbReference type="AlphaFoldDB" id="E1QHD4"/>
<evidence type="ECO:0000259" key="1">
    <source>
        <dbReference type="PROSITE" id="PS50994"/>
    </source>
</evidence>
<dbReference type="Gene3D" id="3.30.420.10">
    <property type="entry name" value="Ribonuclease H-like superfamily/Ribonuclease H"/>
    <property type="match status" value="1"/>
</dbReference>
<dbReference type="Pfam" id="PF09299">
    <property type="entry name" value="Mu-transpos_C"/>
    <property type="match status" value="1"/>
</dbReference>
<dbReference type="STRING" id="644282.Deba_1609"/>
<dbReference type="PANTHER" id="PTHR35004:SF6">
    <property type="entry name" value="TRANSPOSASE"/>
    <property type="match status" value="1"/>
</dbReference>
<dbReference type="GO" id="GO:0003677">
    <property type="term" value="F:DNA binding"/>
    <property type="evidence" value="ECO:0007669"/>
    <property type="project" value="InterPro"/>
</dbReference>
<evidence type="ECO:0000313" key="4">
    <source>
        <dbReference type="Proteomes" id="UP000009047"/>
    </source>
</evidence>
<dbReference type="InterPro" id="IPR015378">
    <property type="entry name" value="Transposase-like_Mu_C"/>
</dbReference>
<dbReference type="InterPro" id="IPR009061">
    <property type="entry name" value="DNA-bd_dom_put_sf"/>
</dbReference>
<feature type="domain" description="HTH Mu-type" evidence="2">
    <location>
        <begin position="1"/>
        <end position="65"/>
    </location>
</feature>
<dbReference type="InterPro" id="IPR012337">
    <property type="entry name" value="RNaseH-like_sf"/>
</dbReference>
<dbReference type="InterPro" id="IPR003314">
    <property type="entry name" value="Mu-type_HTH"/>
</dbReference>
<dbReference type="InterPro" id="IPR001584">
    <property type="entry name" value="Integrase_cat-core"/>
</dbReference>
<dbReference type="InterPro" id="IPR036397">
    <property type="entry name" value="RNaseH_sf"/>
</dbReference>
<dbReference type="Pfam" id="PF09039">
    <property type="entry name" value="HTH_Tnp_Mu_2"/>
    <property type="match status" value="1"/>
</dbReference>
<dbReference type="Gene3D" id="1.10.10.10">
    <property type="entry name" value="Winged helix-like DNA-binding domain superfamily/Winged helix DNA-binding domain"/>
    <property type="match status" value="1"/>
</dbReference>
<dbReference type="SUPFAM" id="SSF53098">
    <property type="entry name" value="Ribonuclease H-like"/>
    <property type="match status" value="1"/>
</dbReference>
<reference evidence="3 4" key="1">
    <citation type="journal article" date="2010" name="Stand. Genomic Sci.">
        <title>Complete genome sequence of Desulfarculus baarsii type strain (2st14).</title>
        <authorList>
            <person name="Sun H."/>
            <person name="Spring S."/>
            <person name="Lapidus A."/>
            <person name="Davenport K."/>
            <person name="Del Rio T.G."/>
            <person name="Tice H."/>
            <person name="Nolan M."/>
            <person name="Copeland A."/>
            <person name="Cheng J.F."/>
            <person name="Lucas S."/>
            <person name="Tapia R."/>
            <person name="Goodwin L."/>
            <person name="Pitluck S."/>
            <person name="Ivanova N."/>
            <person name="Pagani I."/>
            <person name="Mavromatis K."/>
            <person name="Ovchinnikova G."/>
            <person name="Pati A."/>
            <person name="Chen A."/>
            <person name="Palaniappan K."/>
            <person name="Hauser L."/>
            <person name="Chang Y.J."/>
            <person name="Jeffries C.D."/>
            <person name="Detter J.C."/>
            <person name="Han C."/>
            <person name="Rohde M."/>
            <person name="Brambilla E."/>
            <person name="Goker M."/>
            <person name="Woyke T."/>
            <person name="Bristow J."/>
            <person name="Eisen J.A."/>
            <person name="Markowitz V."/>
            <person name="Hugenholtz P."/>
            <person name="Kyrpides N.C."/>
            <person name="Klenk H.P."/>
            <person name="Land M."/>
        </authorList>
    </citation>
    <scope>NUCLEOTIDE SEQUENCE [LARGE SCALE GENOMIC DNA]</scope>
    <source>
        <strain evidence="4">ATCC 33931 / DSM 2075 / LMG 7858 / VKM B-1802 / 2st14</strain>
    </source>
</reference>
<dbReference type="PROSITE" id="PS50994">
    <property type="entry name" value="INTEGRASE"/>
    <property type="match status" value="1"/>
</dbReference>
<evidence type="ECO:0000259" key="2">
    <source>
        <dbReference type="PROSITE" id="PS51702"/>
    </source>
</evidence>
<accession>E1QHD4</accession>
<dbReference type="HOGENOM" id="CLU_024682_0_0_7"/>
<proteinExistence type="predicted"/>
<dbReference type="GO" id="GO:0015074">
    <property type="term" value="P:DNA integration"/>
    <property type="evidence" value="ECO:0007669"/>
    <property type="project" value="InterPro"/>
</dbReference>